<proteinExistence type="predicted"/>
<accession>A0A1R3K4Z5</accession>
<evidence type="ECO:0000313" key="1">
    <source>
        <dbReference type="EMBL" id="OMP02173.1"/>
    </source>
</evidence>
<dbReference type="Proteomes" id="UP000187203">
    <property type="component" value="Unassembled WGS sequence"/>
</dbReference>
<organism evidence="1 2">
    <name type="scientific">Corchorus olitorius</name>
    <dbReference type="NCBI Taxonomy" id="93759"/>
    <lineage>
        <taxon>Eukaryota</taxon>
        <taxon>Viridiplantae</taxon>
        <taxon>Streptophyta</taxon>
        <taxon>Embryophyta</taxon>
        <taxon>Tracheophyta</taxon>
        <taxon>Spermatophyta</taxon>
        <taxon>Magnoliopsida</taxon>
        <taxon>eudicotyledons</taxon>
        <taxon>Gunneridae</taxon>
        <taxon>Pentapetalae</taxon>
        <taxon>rosids</taxon>
        <taxon>malvids</taxon>
        <taxon>Malvales</taxon>
        <taxon>Malvaceae</taxon>
        <taxon>Grewioideae</taxon>
        <taxon>Apeibeae</taxon>
        <taxon>Corchorus</taxon>
    </lineage>
</organism>
<keyword evidence="2" id="KW-1185">Reference proteome</keyword>
<name>A0A1R3K4Z5_9ROSI</name>
<reference evidence="2" key="1">
    <citation type="submission" date="2013-09" db="EMBL/GenBank/DDBJ databases">
        <title>Corchorus olitorius genome sequencing.</title>
        <authorList>
            <person name="Alam M."/>
            <person name="Haque M.S."/>
            <person name="Islam M.S."/>
            <person name="Emdad E.M."/>
            <person name="Islam M.M."/>
            <person name="Ahmed B."/>
            <person name="Halim A."/>
            <person name="Hossen Q.M.M."/>
            <person name="Hossain M.Z."/>
            <person name="Ahmed R."/>
            <person name="Khan M.M."/>
            <person name="Islam R."/>
            <person name="Rashid M.M."/>
            <person name="Khan S.A."/>
            <person name="Rahman M.S."/>
            <person name="Alam M."/>
            <person name="Yahiya A.S."/>
            <person name="Khan M.S."/>
            <person name="Azam M.S."/>
            <person name="Haque T."/>
            <person name="Lashkar M.Z.H."/>
            <person name="Akhand A.I."/>
            <person name="Morshed G."/>
            <person name="Roy S."/>
            <person name="Uddin K.S."/>
            <person name="Rabeya T."/>
            <person name="Hossain A.S."/>
            <person name="Chowdhury A."/>
            <person name="Snigdha A.R."/>
            <person name="Mortoza M.S."/>
            <person name="Matin S.A."/>
            <person name="Hoque S.M.E."/>
            <person name="Islam M.K."/>
            <person name="Roy D.K."/>
            <person name="Haider R."/>
            <person name="Moosa M.M."/>
            <person name="Elias S.M."/>
            <person name="Hasan A.M."/>
            <person name="Jahan S."/>
            <person name="Shafiuddin M."/>
            <person name="Mahmood N."/>
            <person name="Shommy N.S."/>
        </authorList>
    </citation>
    <scope>NUCLEOTIDE SEQUENCE [LARGE SCALE GENOMIC DNA]</scope>
    <source>
        <strain evidence="2">cv. O-4</strain>
    </source>
</reference>
<dbReference type="AlphaFoldDB" id="A0A1R3K4Z5"/>
<evidence type="ECO:0000313" key="2">
    <source>
        <dbReference type="Proteomes" id="UP000187203"/>
    </source>
</evidence>
<gene>
    <name evidence="1" type="ORF">COLO4_11292</name>
</gene>
<protein>
    <submittedName>
        <fullName evidence="1">Uncharacterized protein</fullName>
    </submittedName>
</protein>
<sequence length="50" mass="5592">MELEGSRPLLLFLLFPNPVLILLKDASKHLKRALAETNQPSPISTIRPPD</sequence>
<dbReference type="EMBL" id="AWUE01014671">
    <property type="protein sequence ID" value="OMP02173.1"/>
    <property type="molecule type" value="Genomic_DNA"/>
</dbReference>
<comment type="caution">
    <text evidence="1">The sequence shown here is derived from an EMBL/GenBank/DDBJ whole genome shotgun (WGS) entry which is preliminary data.</text>
</comment>